<reference evidence="2" key="1">
    <citation type="submission" date="2020-01" db="EMBL/GenBank/DDBJ databases">
        <authorList>
            <person name="Mishra B."/>
        </authorList>
    </citation>
    <scope>NUCLEOTIDE SEQUENCE [LARGE SCALE GENOMIC DNA]</scope>
</reference>
<feature type="region of interest" description="Disordered" evidence="1">
    <location>
        <begin position="35"/>
        <end position="78"/>
    </location>
</feature>
<protein>
    <submittedName>
        <fullName evidence="2">Uncharacterized protein</fullName>
    </submittedName>
</protein>
<feature type="compositionally biased region" description="Polar residues" evidence="1">
    <location>
        <begin position="56"/>
        <end position="70"/>
    </location>
</feature>
<comment type="caution">
    <text evidence="2">The sequence shown here is derived from an EMBL/GenBank/DDBJ whole genome shotgun (WGS) entry which is preliminary data.</text>
</comment>
<keyword evidence="3" id="KW-1185">Reference proteome</keyword>
<sequence length="105" mass="11173">MPLEVCNLDSRLGDITFVLKTGNTLGRTGRELASLGLLQDRSGRTTAPSEPGGNGPRSTENITSRPTPTADQIPCTVDPISANKKPTYAVLTILSPINLNRLVKT</sequence>
<dbReference type="EMBL" id="CACVBM020001507">
    <property type="protein sequence ID" value="CAA7052679.1"/>
    <property type="molecule type" value="Genomic_DNA"/>
</dbReference>
<accession>A0A6D2KI24</accession>
<dbReference type="Proteomes" id="UP000467841">
    <property type="component" value="Unassembled WGS sequence"/>
</dbReference>
<evidence type="ECO:0000256" key="1">
    <source>
        <dbReference type="SAM" id="MobiDB-lite"/>
    </source>
</evidence>
<dbReference type="AlphaFoldDB" id="A0A6D2KI24"/>
<proteinExistence type="predicted"/>
<evidence type="ECO:0000313" key="3">
    <source>
        <dbReference type="Proteomes" id="UP000467841"/>
    </source>
</evidence>
<name>A0A6D2KI24_9BRAS</name>
<gene>
    <name evidence="2" type="ORF">MERR_LOCUS39914</name>
</gene>
<evidence type="ECO:0000313" key="2">
    <source>
        <dbReference type="EMBL" id="CAA7052679.1"/>
    </source>
</evidence>
<organism evidence="2 3">
    <name type="scientific">Microthlaspi erraticum</name>
    <dbReference type="NCBI Taxonomy" id="1685480"/>
    <lineage>
        <taxon>Eukaryota</taxon>
        <taxon>Viridiplantae</taxon>
        <taxon>Streptophyta</taxon>
        <taxon>Embryophyta</taxon>
        <taxon>Tracheophyta</taxon>
        <taxon>Spermatophyta</taxon>
        <taxon>Magnoliopsida</taxon>
        <taxon>eudicotyledons</taxon>
        <taxon>Gunneridae</taxon>
        <taxon>Pentapetalae</taxon>
        <taxon>rosids</taxon>
        <taxon>malvids</taxon>
        <taxon>Brassicales</taxon>
        <taxon>Brassicaceae</taxon>
        <taxon>Coluteocarpeae</taxon>
        <taxon>Microthlaspi</taxon>
    </lineage>
</organism>